<feature type="region of interest" description="Disordered" evidence="1">
    <location>
        <begin position="144"/>
        <end position="174"/>
    </location>
</feature>
<dbReference type="Pfam" id="PF03413">
    <property type="entry name" value="PepSY"/>
    <property type="match status" value="1"/>
</dbReference>
<dbReference type="InterPro" id="IPR025711">
    <property type="entry name" value="PepSY"/>
</dbReference>
<dbReference type="AlphaFoldDB" id="A0A6I5ZXI0"/>
<evidence type="ECO:0000259" key="2">
    <source>
        <dbReference type="Pfam" id="PF03413"/>
    </source>
</evidence>
<feature type="compositionally biased region" description="Basic and acidic residues" evidence="1">
    <location>
        <begin position="148"/>
        <end position="166"/>
    </location>
</feature>
<proteinExistence type="predicted"/>
<feature type="domain" description="PepSY" evidence="2">
    <location>
        <begin position="90"/>
        <end position="146"/>
    </location>
</feature>
<keyword evidence="4" id="KW-1185">Reference proteome</keyword>
<evidence type="ECO:0000313" key="3">
    <source>
        <dbReference type="EMBL" id="QGP93981.1"/>
    </source>
</evidence>
<name>A0A6I5ZXI0_9FIRM</name>
<accession>A0A6I5ZXI0</accession>
<evidence type="ECO:0000313" key="4">
    <source>
        <dbReference type="Proteomes" id="UP000425916"/>
    </source>
</evidence>
<dbReference type="Gene3D" id="3.10.450.40">
    <property type="match status" value="1"/>
</dbReference>
<feature type="compositionally biased region" description="Polar residues" evidence="1">
    <location>
        <begin position="29"/>
        <end position="52"/>
    </location>
</feature>
<sequence length="174" mass="18045">MLGAVAGMGVFYNQPAKAAITPLPAVVQSASPVSTAPATGHQQTPDNQQPAYNASIKVANPQNDTDTEVNDANEKQGEAAESQALQAKAKITADAAKDAALKAVPGTVKKVSLDNENGNLVYSVEVQTAGGIVDVKVDAGNGQVLARDNGRDGEKGRLEEGRHSVDNDNIQQEE</sequence>
<dbReference type="EMBL" id="CP046244">
    <property type="protein sequence ID" value="QGP93981.1"/>
    <property type="molecule type" value="Genomic_DNA"/>
</dbReference>
<evidence type="ECO:0000256" key="1">
    <source>
        <dbReference type="SAM" id="MobiDB-lite"/>
    </source>
</evidence>
<gene>
    <name evidence="3" type="ORF">MGLY_34060</name>
</gene>
<organism evidence="3 4">
    <name type="scientific">Neomoorella glycerini</name>
    <dbReference type="NCBI Taxonomy" id="55779"/>
    <lineage>
        <taxon>Bacteria</taxon>
        <taxon>Bacillati</taxon>
        <taxon>Bacillota</taxon>
        <taxon>Clostridia</taxon>
        <taxon>Neomoorellales</taxon>
        <taxon>Neomoorellaceae</taxon>
        <taxon>Neomoorella</taxon>
    </lineage>
</organism>
<feature type="region of interest" description="Disordered" evidence="1">
    <location>
        <begin position="29"/>
        <end position="83"/>
    </location>
</feature>
<dbReference type="Proteomes" id="UP000425916">
    <property type="component" value="Chromosome"/>
</dbReference>
<reference evidence="3 4" key="1">
    <citation type="submission" date="2019-11" db="EMBL/GenBank/DDBJ databases">
        <title>Genome sequence of Moorella glycerini DSM11254.</title>
        <authorList>
            <person name="Poehlein A."/>
            <person name="Boeer T."/>
            <person name="Daniel R."/>
        </authorList>
    </citation>
    <scope>NUCLEOTIDE SEQUENCE [LARGE SCALE GENOMIC DNA]</scope>
    <source>
        <strain evidence="3 4">DSM 11254</strain>
    </source>
</reference>
<protein>
    <submittedName>
        <fullName evidence="3">Peptidase propeptide and YPEB domain protein</fullName>
    </submittedName>
</protein>